<proteinExistence type="predicted"/>
<dbReference type="InterPro" id="IPR009061">
    <property type="entry name" value="DNA-bd_dom_put_sf"/>
</dbReference>
<sequence>MRSKELADFAGVTVRALRHYHQMGLLPEPPRSANGYRSYSAGDIVRVLRIKRMTSLGMSLQQVGEMLEGEGADEDLSFTETLDALDAELTQEIERLQEKRRVLAMLRERNLDPDVPLAFGDHVARLRDAGASQHLVEMERSGLLLVDRFFASGSEEAEAVSRFFSLIAETDSVETYVSLNERMLALSPASSEEEREKLADEFVRFMLPILMEGKRLYGWELGVDSVLAMSSACDSGDFHAEGAGFSPSFPSSESQDLDTLMDMYDRETLNEAQVEVNDRVVKGLLAALGG</sequence>
<dbReference type="HOGENOM" id="CLU_079903_0_0_11"/>
<evidence type="ECO:0000256" key="1">
    <source>
        <dbReference type="ARBA" id="ARBA00023125"/>
    </source>
</evidence>
<reference evidence="4 5" key="1">
    <citation type="submission" date="2012-08" db="EMBL/GenBank/DDBJ databases">
        <title>The Genome Sequence of Slackia piriformis YIT 12062.</title>
        <authorList>
            <consortium name="The Broad Institute Genome Sequencing Platform"/>
            <person name="Earl A."/>
            <person name="Ward D."/>
            <person name="Feldgarden M."/>
            <person name="Gevers D."/>
            <person name="Morotomi M."/>
            <person name="Walker B."/>
            <person name="Young S.K."/>
            <person name="Zeng Q."/>
            <person name="Gargeya S."/>
            <person name="Fitzgerald M."/>
            <person name="Haas B."/>
            <person name="Abouelleil A."/>
            <person name="Alvarado L."/>
            <person name="Arachchi H.M."/>
            <person name="Berlin A.M."/>
            <person name="Chapman S.B."/>
            <person name="Goldberg J."/>
            <person name="Griggs A."/>
            <person name="Gujja S."/>
            <person name="Hansen M."/>
            <person name="Howarth C."/>
            <person name="Imamovic A."/>
            <person name="Larimer J."/>
            <person name="McCowen C."/>
            <person name="Montmayeur A."/>
            <person name="Murphy C."/>
            <person name="Neiman D."/>
            <person name="Pearson M."/>
            <person name="Priest M."/>
            <person name="Roberts A."/>
            <person name="Saif S."/>
            <person name="Shea T."/>
            <person name="Sisk P."/>
            <person name="Sykes S."/>
            <person name="Wortman J."/>
            <person name="Nusbaum C."/>
            <person name="Birren B."/>
        </authorList>
    </citation>
    <scope>NUCLEOTIDE SEQUENCE [LARGE SCALE GENOMIC DNA]</scope>
    <source>
        <strain evidence="4 5">YIT 12062</strain>
    </source>
</reference>
<comment type="caution">
    <text evidence="4">The sequence shown here is derived from an EMBL/GenBank/DDBJ whole genome shotgun (WGS) entry which is preliminary data.</text>
</comment>
<dbReference type="AlphaFoldDB" id="K0YWX4"/>
<dbReference type="InterPro" id="IPR047057">
    <property type="entry name" value="MerR_fam"/>
</dbReference>
<dbReference type="GO" id="GO:0003700">
    <property type="term" value="F:DNA-binding transcription factor activity"/>
    <property type="evidence" value="ECO:0007669"/>
    <property type="project" value="InterPro"/>
</dbReference>
<keyword evidence="2" id="KW-0175">Coiled coil</keyword>
<feature type="coiled-coil region" evidence="2">
    <location>
        <begin position="79"/>
        <end position="109"/>
    </location>
</feature>
<dbReference type="EMBL" id="ADMD01000007">
    <property type="protein sequence ID" value="EJZ84009.1"/>
    <property type="molecule type" value="Genomic_DNA"/>
</dbReference>
<dbReference type="Gene3D" id="1.10.1660.10">
    <property type="match status" value="1"/>
</dbReference>
<dbReference type="SMART" id="SM00422">
    <property type="entry name" value="HTH_MERR"/>
    <property type="match status" value="1"/>
</dbReference>
<dbReference type="PATRIC" id="fig|742818.3.peg.1622"/>
<organism evidence="4 5">
    <name type="scientific">Slackia piriformis YIT 12062</name>
    <dbReference type="NCBI Taxonomy" id="742818"/>
    <lineage>
        <taxon>Bacteria</taxon>
        <taxon>Bacillati</taxon>
        <taxon>Actinomycetota</taxon>
        <taxon>Coriobacteriia</taxon>
        <taxon>Eggerthellales</taxon>
        <taxon>Eggerthellaceae</taxon>
        <taxon>Slackia</taxon>
    </lineage>
</organism>
<accession>K0YWX4</accession>
<dbReference type="Proteomes" id="UP000006069">
    <property type="component" value="Unassembled WGS sequence"/>
</dbReference>
<evidence type="ECO:0000259" key="3">
    <source>
        <dbReference type="PROSITE" id="PS50937"/>
    </source>
</evidence>
<protein>
    <recommendedName>
        <fullName evidence="3">HTH merR-type domain-containing protein</fullName>
    </recommendedName>
</protein>
<dbReference type="Pfam" id="PF13411">
    <property type="entry name" value="MerR_1"/>
    <property type="match status" value="1"/>
</dbReference>
<dbReference type="eggNOG" id="COG0789">
    <property type="taxonomic scope" value="Bacteria"/>
</dbReference>
<feature type="domain" description="HTH merR-type" evidence="3">
    <location>
        <begin position="1"/>
        <end position="69"/>
    </location>
</feature>
<dbReference type="PANTHER" id="PTHR30204">
    <property type="entry name" value="REDOX-CYCLING DRUG-SENSING TRANSCRIPTIONAL ACTIVATOR SOXR"/>
    <property type="match status" value="1"/>
</dbReference>
<dbReference type="GO" id="GO:0003677">
    <property type="term" value="F:DNA binding"/>
    <property type="evidence" value="ECO:0007669"/>
    <property type="project" value="UniProtKB-KW"/>
</dbReference>
<dbReference type="CDD" id="cd00592">
    <property type="entry name" value="HTH_MerR-like"/>
    <property type="match status" value="1"/>
</dbReference>
<dbReference type="InterPro" id="IPR000551">
    <property type="entry name" value="MerR-type_HTH_dom"/>
</dbReference>
<dbReference type="PRINTS" id="PR00040">
    <property type="entry name" value="HTHMERR"/>
</dbReference>
<name>K0YWX4_9ACTN</name>
<evidence type="ECO:0000313" key="4">
    <source>
        <dbReference type="EMBL" id="EJZ84009.1"/>
    </source>
</evidence>
<keyword evidence="1" id="KW-0238">DNA-binding</keyword>
<dbReference type="RefSeq" id="WP_009139728.1">
    <property type="nucleotide sequence ID" value="NZ_JH815198.1"/>
</dbReference>
<dbReference type="PROSITE" id="PS50937">
    <property type="entry name" value="HTH_MERR_2"/>
    <property type="match status" value="1"/>
</dbReference>
<dbReference type="SUPFAM" id="SSF46955">
    <property type="entry name" value="Putative DNA-binding domain"/>
    <property type="match status" value="1"/>
</dbReference>
<keyword evidence="5" id="KW-1185">Reference proteome</keyword>
<evidence type="ECO:0000313" key="5">
    <source>
        <dbReference type="Proteomes" id="UP000006069"/>
    </source>
</evidence>
<dbReference type="InParanoid" id="K0YWX4"/>
<gene>
    <name evidence="4" type="ORF">HMPREF9451_01535</name>
</gene>
<dbReference type="PANTHER" id="PTHR30204:SF93">
    <property type="entry name" value="HTH MERR-TYPE DOMAIN-CONTAINING PROTEIN"/>
    <property type="match status" value="1"/>
</dbReference>
<evidence type="ECO:0000256" key="2">
    <source>
        <dbReference type="SAM" id="Coils"/>
    </source>
</evidence>